<evidence type="ECO:0000313" key="2">
    <source>
        <dbReference type="EMBL" id="ETA68780.1"/>
    </source>
</evidence>
<protein>
    <submittedName>
        <fullName evidence="2">Uncharacterized protein</fullName>
    </submittedName>
</protein>
<organism evidence="2 3">
    <name type="scientific">Methanolobus tindarius DSM 2278</name>
    <dbReference type="NCBI Taxonomy" id="1090322"/>
    <lineage>
        <taxon>Archaea</taxon>
        <taxon>Methanobacteriati</taxon>
        <taxon>Methanobacteriota</taxon>
        <taxon>Stenosarchaea group</taxon>
        <taxon>Methanomicrobia</taxon>
        <taxon>Methanosarcinales</taxon>
        <taxon>Methanosarcinaceae</taxon>
        <taxon>Methanolobus</taxon>
    </lineage>
</organism>
<dbReference type="STRING" id="1090322.MettiDRAFT_2263"/>
<proteinExistence type="predicted"/>
<feature type="transmembrane region" description="Helical" evidence="1">
    <location>
        <begin position="50"/>
        <end position="71"/>
    </location>
</feature>
<keyword evidence="1" id="KW-0472">Membrane</keyword>
<evidence type="ECO:0000313" key="3">
    <source>
        <dbReference type="Proteomes" id="UP000019483"/>
    </source>
</evidence>
<accession>W9DT28</accession>
<dbReference type="AlphaFoldDB" id="W9DT28"/>
<reference evidence="2 3" key="1">
    <citation type="submission" date="2013-08" db="EMBL/GenBank/DDBJ databases">
        <authorList>
            <consortium name="DOE Joint Genome Institute"/>
            <person name="Eisen J."/>
            <person name="Huntemann M."/>
            <person name="Han J."/>
            <person name="Chen A."/>
            <person name="Kyrpides N."/>
            <person name="Mavromatis K."/>
            <person name="Markowitz V."/>
            <person name="Palaniappan K."/>
            <person name="Ivanova N."/>
            <person name="Schaumberg A."/>
            <person name="Pati A."/>
            <person name="Liolios K."/>
            <person name="Nordberg H.P."/>
            <person name="Cantor M.N."/>
            <person name="Hua S.X."/>
            <person name="Woyke T."/>
        </authorList>
    </citation>
    <scope>NUCLEOTIDE SEQUENCE [LARGE SCALE GENOMIC DNA]</scope>
    <source>
        <strain evidence="2 3">DSM 2278</strain>
    </source>
</reference>
<dbReference type="EMBL" id="AZAJ01000001">
    <property type="protein sequence ID" value="ETA68780.1"/>
    <property type="molecule type" value="Genomic_DNA"/>
</dbReference>
<dbReference type="RefSeq" id="WP_023845914.1">
    <property type="nucleotide sequence ID" value="NZ_AZAJ01000001.1"/>
</dbReference>
<feature type="transmembrane region" description="Helical" evidence="1">
    <location>
        <begin position="121"/>
        <end position="139"/>
    </location>
</feature>
<dbReference type="Proteomes" id="UP000019483">
    <property type="component" value="Unassembled WGS sequence"/>
</dbReference>
<keyword evidence="3" id="KW-1185">Reference proteome</keyword>
<feature type="transmembrane region" description="Helical" evidence="1">
    <location>
        <begin position="185"/>
        <end position="207"/>
    </location>
</feature>
<keyword evidence="1" id="KW-1133">Transmembrane helix</keyword>
<evidence type="ECO:0000256" key="1">
    <source>
        <dbReference type="SAM" id="Phobius"/>
    </source>
</evidence>
<feature type="transmembrane region" description="Helical" evidence="1">
    <location>
        <begin position="92"/>
        <end position="109"/>
    </location>
</feature>
<dbReference type="OrthoDB" id="100876at2157"/>
<gene>
    <name evidence="2" type="ORF">MettiDRAFT_2263</name>
</gene>
<feature type="transmembrane region" description="Helical" evidence="1">
    <location>
        <begin position="146"/>
        <end position="165"/>
    </location>
</feature>
<name>W9DT28_METTI</name>
<keyword evidence="1" id="KW-0812">Transmembrane</keyword>
<sequence>MNWKRALLVILGIILTIHGLNEPMNLIFPMWIFTYLFKDNLINVLEKLPLHTSFIGAGVLFGLLTEVFAIVENLPKPAGERILLSQNPVNDVVFGFVYYLFIISAWYLLLRKIKYTGRDVFLITGIYGIFVEETGQVFLRMFTVPVFGLLYVIIIMFVYGIFPMLTHMLNEKRFSGVSTNAVKRYSIAFVALFIQYAIYGLFVLPALKSILS</sequence>
<comment type="caution">
    <text evidence="2">The sequence shown here is derived from an EMBL/GenBank/DDBJ whole genome shotgun (WGS) entry which is preliminary data.</text>
</comment>